<name>R4UMA9_COPFO</name>
<keyword evidence="4 6" id="KW-1133">Transmembrane helix</keyword>
<evidence type="ECO:0000259" key="7">
    <source>
        <dbReference type="Pfam" id="PF04893"/>
    </source>
</evidence>
<keyword evidence="3 6" id="KW-0812">Transmembrane</keyword>
<feature type="transmembrane region" description="Helical" evidence="6">
    <location>
        <begin position="78"/>
        <end position="100"/>
    </location>
</feature>
<dbReference type="InterPro" id="IPR006977">
    <property type="entry name" value="Yip1_dom"/>
</dbReference>
<feature type="domain" description="Yip1" evidence="7">
    <location>
        <begin position="37"/>
        <end position="182"/>
    </location>
</feature>
<proteinExistence type="evidence at transcript level"/>
<dbReference type="GO" id="GO:0006888">
    <property type="term" value="P:endoplasmic reticulum to Golgi vesicle-mediated transport"/>
    <property type="evidence" value="ECO:0007669"/>
    <property type="project" value="InterPro"/>
</dbReference>
<evidence type="ECO:0000313" key="8">
    <source>
        <dbReference type="EMBL" id="AGM32240.1"/>
    </source>
</evidence>
<dbReference type="Pfam" id="PF04893">
    <property type="entry name" value="Yip1"/>
    <property type="match status" value="1"/>
</dbReference>
<keyword evidence="5 6" id="KW-0472">Membrane</keyword>
<organism evidence="8">
    <name type="scientific">Coptotermes formosanus</name>
    <name type="common">Formosan subterranean termite</name>
    <dbReference type="NCBI Taxonomy" id="36987"/>
    <lineage>
        <taxon>Eukaryota</taxon>
        <taxon>Metazoa</taxon>
        <taxon>Ecdysozoa</taxon>
        <taxon>Arthropoda</taxon>
        <taxon>Hexapoda</taxon>
        <taxon>Insecta</taxon>
        <taxon>Pterygota</taxon>
        <taxon>Neoptera</taxon>
        <taxon>Polyneoptera</taxon>
        <taxon>Dictyoptera</taxon>
        <taxon>Blattodea</taxon>
        <taxon>Blattoidea</taxon>
        <taxon>Termitoidae</taxon>
        <taxon>Rhinotermitidae</taxon>
        <taxon>Coptotermes</taxon>
    </lineage>
</organism>
<feature type="transmembrane region" description="Helical" evidence="6">
    <location>
        <begin position="138"/>
        <end position="156"/>
    </location>
</feature>
<protein>
    <recommendedName>
        <fullName evidence="6">Protein YIPF</fullName>
    </recommendedName>
</protein>
<dbReference type="EMBL" id="KC632426">
    <property type="protein sequence ID" value="AGM32240.1"/>
    <property type="molecule type" value="mRNA"/>
</dbReference>
<evidence type="ECO:0000256" key="5">
    <source>
        <dbReference type="ARBA" id="ARBA00023136"/>
    </source>
</evidence>
<evidence type="ECO:0000256" key="3">
    <source>
        <dbReference type="ARBA" id="ARBA00022692"/>
    </source>
</evidence>
<evidence type="ECO:0000256" key="1">
    <source>
        <dbReference type="ARBA" id="ARBA00004141"/>
    </source>
</evidence>
<feature type="transmembrane region" description="Helical" evidence="6">
    <location>
        <begin position="53"/>
        <end position="71"/>
    </location>
</feature>
<evidence type="ECO:0000256" key="2">
    <source>
        <dbReference type="ARBA" id="ARBA00010596"/>
    </source>
</evidence>
<dbReference type="InterPro" id="IPR045231">
    <property type="entry name" value="Yip1/4-like"/>
</dbReference>
<dbReference type="GO" id="GO:0005802">
    <property type="term" value="C:trans-Golgi network"/>
    <property type="evidence" value="ECO:0007669"/>
    <property type="project" value="TreeGrafter"/>
</dbReference>
<feature type="transmembrane region" description="Helical" evidence="6">
    <location>
        <begin position="106"/>
        <end position="131"/>
    </location>
</feature>
<evidence type="ECO:0000256" key="6">
    <source>
        <dbReference type="RuleBase" id="RU361264"/>
    </source>
</evidence>
<dbReference type="GO" id="GO:0000139">
    <property type="term" value="C:Golgi membrane"/>
    <property type="evidence" value="ECO:0007669"/>
    <property type="project" value="UniProtKB-SubCell"/>
</dbReference>
<dbReference type="PANTHER" id="PTHR21236">
    <property type="entry name" value="GOLGI MEMBRANE PROTEIN YIP1"/>
    <property type="match status" value="1"/>
</dbReference>
<feature type="transmembrane region" description="Helical" evidence="6">
    <location>
        <begin position="168"/>
        <end position="185"/>
    </location>
</feature>
<evidence type="ECO:0000256" key="4">
    <source>
        <dbReference type="ARBA" id="ARBA00022989"/>
    </source>
</evidence>
<dbReference type="PANTHER" id="PTHR21236:SF1">
    <property type="entry name" value="PROTEIN YIPF6"/>
    <property type="match status" value="1"/>
</dbReference>
<dbReference type="AlphaFoldDB" id="R4UMA9"/>
<sequence length="187" mass="20600">MANTSSLLQDEEIQLLSETVGETLKKDLINIKEKILLVINPFSEANTLQSYDLWGPLIFCLFLSVVLAITASTNNATLMFTGTFSIITFGGGAATLNLILMSSSSAFFPALCAIGYCLFPLCVSSVLFFLCPILVLKILFVIGGLVFAILAVLRFLKSKLKDDQKYLAIFPCMLLYSILSWMIFLQI</sequence>
<accession>R4UMA9</accession>
<comment type="subcellular location">
    <subcellularLocation>
        <location evidence="6">Golgi apparatus membrane</location>
        <topology evidence="6">Multi-pass membrane protein</topology>
    </subcellularLocation>
    <subcellularLocation>
        <location evidence="1">Membrane</location>
        <topology evidence="1">Multi-pass membrane protein</topology>
    </subcellularLocation>
</comment>
<reference evidence="8" key="1">
    <citation type="submission" date="2013-02" db="EMBL/GenBank/DDBJ databases">
        <title>Immune-Related transcriptome of Coptotermes formosanus Shiraki workers: the defense mechanism.</title>
        <authorList>
            <person name="Hussain A."/>
            <person name="Li Y.F."/>
            <person name="Wen S.Y."/>
        </authorList>
    </citation>
    <scope>NUCLEOTIDE SEQUENCE</scope>
</reference>
<comment type="similarity">
    <text evidence="2 6">Belongs to the YIP1 family.</text>
</comment>